<keyword evidence="5" id="KW-1185">Reference proteome</keyword>
<dbReference type="InterPro" id="IPR036875">
    <property type="entry name" value="Znf_CCHC_sf"/>
</dbReference>
<dbReference type="EMBL" id="JAIQCV010000010">
    <property type="protein sequence ID" value="KAH1057004.1"/>
    <property type="molecule type" value="Genomic_DNA"/>
</dbReference>
<accession>A0A9D3UV03</accession>
<organism evidence="4 5">
    <name type="scientific">Gossypium stocksii</name>
    <dbReference type="NCBI Taxonomy" id="47602"/>
    <lineage>
        <taxon>Eukaryota</taxon>
        <taxon>Viridiplantae</taxon>
        <taxon>Streptophyta</taxon>
        <taxon>Embryophyta</taxon>
        <taxon>Tracheophyta</taxon>
        <taxon>Spermatophyta</taxon>
        <taxon>Magnoliopsida</taxon>
        <taxon>eudicotyledons</taxon>
        <taxon>Gunneridae</taxon>
        <taxon>Pentapetalae</taxon>
        <taxon>rosids</taxon>
        <taxon>malvids</taxon>
        <taxon>Malvales</taxon>
        <taxon>Malvaceae</taxon>
        <taxon>Malvoideae</taxon>
        <taxon>Gossypium</taxon>
    </lineage>
</organism>
<dbReference type="Proteomes" id="UP000828251">
    <property type="component" value="Unassembled WGS sequence"/>
</dbReference>
<feature type="region of interest" description="Disordered" evidence="2">
    <location>
        <begin position="88"/>
        <end position="111"/>
    </location>
</feature>
<name>A0A9D3UV03_9ROSI</name>
<keyword evidence="1" id="KW-0862">Zinc</keyword>
<keyword evidence="1" id="KW-0479">Metal-binding</keyword>
<dbReference type="GO" id="GO:0008270">
    <property type="term" value="F:zinc ion binding"/>
    <property type="evidence" value="ECO:0007669"/>
    <property type="project" value="UniProtKB-KW"/>
</dbReference>
<feature type="domain" description="CCHC-type" evidence="3">
    <location>
        <begin position="120"/>
        <end position="135"/>
    </location>
</feature>
<dbReference type="PROSITE" id="PS50158">
    <property type="entry name" value="ZF_CCHC"/>
    <property type="match status" value="1"/>
</dbReference>
<dbReference type="GO" id="GO:0003676">
    <property type="term" value="F:nucleic acid binding"/>
    <property type="evidence" value="ECO:0007669"/>
    <property type="project" value="InterPro"/>
</dbReference>
<dbReference type="OrthoDB" id="1929566at2759"/>
<evidence type="ECO:0000256" key="1">
    <source>
        <dbReference type="PROSITE-ProRule" id="PRU00047"/>
    </source>
</evidence>
<comment type="caution">
    <text evidence="4">The sequence shown here is derived from an EMBL/GenBank/DDBJ whole genome shotgun (WGS) entry which is preliminary data.</text>
</comment>
<dbReference type="AlphaFoldDB" id="A0A9D3UV03"/>
<dbReference type="SUPFAM" id="SSF57756">
    <property type="entry name" value="Retrovirus zinc finger-like domains"/>
    <property type="match status" value="1"/>
</dbReference>
<dbReference type="Pfam" id="PF14223">
    <property type="entry name" value="Retrotran_gag_2"/>
    <property type="match status" value="1"/>
</dbReference>
<evidence type="ECO:0000259" key="3">
    <source>
        <dbReference type="PROSITE" id="PS50158"/>
    </source>
</evidence>
<gene>
    <name evidence="4" type="ORF">J1N35_035069</name>
</gene>
<proteinExistence type="predicted"/>
<dbReference type="InterPro" id="IPR001878">
    <property type="entry name" value="Znf_CCHC"/>
</dbReference>
<evidence type="ECO:0000313" key="5">
    <source>
        <dbReference type="Proteomes" id="UP000828251"/>
    </source>
</evidence>
<evidence type="ECO:0000256" key="2">
    <source>
        <dbReference type="SAM" id="MobiDB-lite"/>
    </source>
</evidence>
<reference evidence="4 5" key="1">
    <citation type="journal article" date="2021" name="Plant Biotechnol. J.">
        <title>Multi-omics assisted identification of the key and species-specific regulatory components of drought-tolerant mechanisms in Gossypium stocksii.</title>
        <authorList>
            <person name="Yu D."/>
            <person name="Ke L."/>
            <person name="Zhang D."/>
            <person name="Wu Y."/>
            <person name="Sun Y."/>
            <person name="Mei J."/>
            <person name="Sun J."/>
            <person name="Sun Y."/>
        </authorList>
    </citation>
    <scope>NUCLEOTIDE SEQUENCE [LARGE SCALE GENOMIC DNA]</scope>
    <source>
        <strain evidence="5">cv. E1</strain>
        <tissue evidence="4">Leaf</tissue>
    </source>
</reference>
<keyword evidence="1" id="KW-0863">Zinc-finger</keyword>
<dbReference type="SMART" id="SM00343">
    <property type="entry name" value="ZnF_C2HC"/>
    <property type="match status" value="1"/>
</dbReference>
<protein>
    <recommendedName>
        <fullName evidence="3">CCHC-type domain-containing protein</fullName>
    </recommendedName>
</protein>
<evidence type="ECO:0000313" key="4">
    <source>
        <dbReference type="EMBL" id="KAH1057004.1"/>
    </source>
</evidence>
<sequence length="201" mass="23355">MKYKGRGNVREYIMEMFHTASKLKALKIELSEELLVLMVLVSLPAQFNQFKISYNRQKEKWTLNKPISHYVQEEERLKCDKSESVHLANAPKDKGKKRKFQNEAAKGPAQKKQQQATESCFFCNKSGHVKKNCTKYHAWHAKKCIILNLVCSEINLASVPRNTWWIDYGATTHISVSIWKIKSPKSGKISRNSWIQVLFRI</sequence>